<protein>
    <recommendedName>
        <fullName evidence="9">ATP-dependent dethiobiotin synthetase BioD</fullName>
        <ecNumber evidence="9">6.3.3.3</ecNumber>
    </recommendedName>
    <alternativeName>
        <fullName evidence="9">DTB synthetase</fullName>
        <shortName evidence="9">DTBS</shortName>
    </alternativeName>
    <alternativeName>
        <fullName evidence="9">Dethiobiotin synthase</fullName>
    </alternativeName>
</protein>
<comment type="catalytic activity">
    <reaction evidence="9">
        <text>(7R,8S)-7,8-diammoniononanoate + CO2 + ATP = (4R,5S)-dethiobiotin + ADP + phosphate + 3 H(+)</text>
        <dbReference type="Rhea" id="RHEA:15805"/>
        <dbReference type="ChEBI" id="CHEBI:15378"/>
        <dbReference type="ChEBI" id="CHEBI:16526"/>
        <dbReference type="ChEBI" id="CHEBI:30616"/>
        <dbReference type="ChEBI" id="CHEBI:43474"/>
        <dbReference type="ChEBI" id="CHEBI:149469"/>
        <dbReference type="ChEBI" id="CHEBI:149473"/>
        <dbReference type="ChEBI" id="CHEBI:456216"/>
        <dbReference type="EC" id="6.3.3.3"/>
    </reaction>
</comment>
<evidence type="ECO:0000256" key="2">
    <source>
        <dbReference type="ARBA" id="ARBA00022598"/>
    </source>
</evidence>
<evidence type="ECO:0000256" key="3">
    <source>
        <dbReference type="ARBA" id="ARBA00022723"/>
    </source>
</evidence>
<feature type="binding site" evidence="9">
    <location>
        <position position="20"/>
    </location>
    <ligand>
        <name>Mg(2+)</name>
        <dbReference type="ChEBI" id="CHEBI:18420"/>
    </ligand>
</feature>
<dbReference type="FunFam" id="3.40.50.300:FF:000292">
    <property type="entry name" value="ATP-dependent dethiobiotin synthetase BioD"/>
    <property type="match status" value="1"/>
</dbReference>
<comment type="catalytic activity">
    <reaction evidence="8">
        <text>(7R,8S)-8-amino-7-(carboxyamino)nonanoate + ATP = (4R,5S)-dethiobiotin + ADP + phosphate + H(+)</text>
        <dbReference type="Rhea" id="RHEA:63684"/>
        <dbReference type="ChEBI" id="CHEBI:15378"/>
        <dbReference type="ChEBI" id="CHEBI:30616"/>
        <dbReference type="ChEBI" id="CHEBI:43474"/>
        <dbReference type="ChEBI" id="CHEBI:149470"/>
        <dbReference type="ChEBI" id="CHEBI:149473"/>
        <dbReference type="ChEBI" id="CHEBI:456216"/>
    </reaction>
</comment>
<dbReference type="GO" id="GO:0009102">
    <property type="term" value="P:biotin biosynthetic process"/>
    <property type="evidence" value="ECO:0007669"/>
    <property type="project" value="UniProtKB-UniRule"/>
</dbReference>
<dbReference type="GO" id="GO:0004141">
    <property type="term" value="F:dethiobiotin synthase activity"/>
    <property type="evidence" value="ECO:0007669"/>
    <property type="project" value="UniProtKB-UniRule"/>
</dbReference>
<keyword evidence="5 9" id="KW-0093">Biotin biosynthesis</keyword>
<keyword evidence="7 9" id="KW-0460">Magnesium</keyword>
<dbReference type="UniPathway" id="UPA00078">
    <property type="reaction ID" value="UER00161"/>
</dbReference>
<dbReference type="GO" id="GO:0042803">
    <property type="term" value="F:protein homodimerization activity"/>
    <property type="evidence" value="ECO:0007669"/>
    <property type="project" value="UniProtKB-ARBA"/>
</dbReference>
<evidence type="ECO:0000256" key="5">
    <source>
        <dbReference type="ARBA" id="ARBA00022756"/>
    </source>
</evidence>
<name>A0A3M8AWM9_9BACL</name>
<evidence type="ECO:0000256" key="7">
    <source>
        <dbReference type="ARBA" id="ARBA00022842"/>
    </source>
</evidence>
<comment type="pathway">
    <text evidence="9">Cofactor biosynthesis; biotin biosynthesis; biotin from 7,8-diaminononanoate: step 1/2.</text>
</comment>
<comment type="caution">
    <text evidence="9">Lacks conserved residue(s) required for the propagation of feature annotation.</text>
</comment>
<dbReference type="EC" id="6.3.3.3" evidence="9"/>
<dbReference type="SUPFAM" id="SSF52540">
    <property type="entry name" value="P-loop containing nucleoside triphosphate hydrolases"/>
    <property type="match status" value="1"/>
</dbReference>
<evidence type="ECO:0000313" key="13">
    <source>
        <dbReference type="Proteomes" id="UP000317180"/>
    </source>
</evidence>
<accession>A0A3M8AWM9</accession>
<dbReference type="GO" id="GO:0000287">
    <property type="term" value="F:magnesium ion binding"/>
    <property type="evidence" value="ECO:0007669"/>
    <property type="project" value="UniProtKB-UniRule"/>
</dbReference>
<dbReference type="EMBL" id="BJOD01000023">
    <property type="protein sequence ID" value="GED26399.1"/>
    <property type="molecule type" value="Genomic_DNA"/>
</dbReference>
<feature type="binding site" evidence="9">
    <location>
        <position position="55"/>
    </location>
    <ligand>
        <name>Mg(2+)</name>
        <dbReference type="ChEBI" id="CHEBI:18420"/>
    </ligand>
</feature>
<reference evidence="10 13" key="2">
    <citation type="submission" date="2019-06" db="EMBL/GenBank/DDBJ databases">
        <title>Whole genome shotgun sequence of Brevibacillus agri NBRC 15538.</title>
        <authorList>
            <person name="Hosoyama A."/>
            <person name="Uohara A."/>
            <person name="Ohji S."/>
            <person name="Ichikawa N."/>
        </authorList>
    </citation>
    <scope>NUCLEOTIDE SEQUENCE [LARGE SCALE GENOMIC DNA]</scope>
    <source>
        <strain evidence="10 13">NBRC 15538</strain>
    </source>
</reference>
<keyword evidence="1 9" id="KW-0963">Cytoplasm</keyword>
<keyword evidence="13" id="KW-1185">Reference proteome</keyword>
<keyword evidence="3 9" id="KW-0479">Metal-binding</keyword>
<feature type="binding site" evidence="9">
    <location>
        <position position="45"/>
    </location>
    <ligand>
        <name>substrate</name>
    </ligand>
</feature>
<dbReference type="AlphaFoldDB" id="A0A3M8AWM9"/>
<evidence type="ECO:0000256" key="9">
    <source>
        <dbReference type="HAMAP-Rule" id="MF_00336"/>
    </source>
</evidence>
<gene>
    <name evidence="9 11" type="primary">bioD</name>
    <name evidence="10" type="ORF">BAG01nite_25010</name>
    <name evidence="11" type="ORF">EB820_11015</name>
</gene>
<dbReference type="EMBL" id="RHHN01000034">
    <property type="protein sequence ID" value="RNB55558.1"/>
    <property type="molecule type" value="Genomic_DNA"/>
</dbReference>
<dbReference type="HAMAP" id="MF_00336">
    <property type="entry name" value="BioD"/>
    <property type="match status" value="1"/>
</dbReference>
<dbReference type="Pfam" id="PF13500">
    <property type="entry name" value="AAA_26"/>
    <property type="match status" value="1"/>
</dbReference>
<dbReference type="GO" id="GO:0005524">
    <property type="term" value="F:ATP binding"/>
    <property type="evidence" value="ECO:0007669"/>
    <property type="project" value="UniProtKB-UniRule"/>
</dbReference>
<reference evidence="11 12" key="1">
    <citation type="submission" date="2018-10" db="EMBL/GenBank/DDBJ databases">
        <title>Phylogenomics of Brevibacillus.</title>
        <authorList>
            <person name="Dunlap C."/>
        </authorList>
    </citation>
    <scope>NUCLEOTIDE SEQUENCE [LARGE SCALE GENOMIC DNA]</scope>
    <source>
        <strain evidence="11 12">NRRL NRS 1219</strain>
    </source>
</reference>
<dbReference type="PIRSF" id="PIRSF006755">
    <property type="entry name" value="DTB_synth"/>
    <property type="match status" value="1"/>
</dbReference>
<organism evidence="11 12">
    <name type="scientific">Brevibacillus agri</name>
    <dbReference type="NCBI Taxonomy" id="51101"/>
    <lineage>
        <taxon>Bacteria</taxon>
        <taxon>Bacillati</taxon>
        <taxon>Bacillota</taxon>
        <taxon>Bacilli</taxon>
        <taxon>Bacillales</taxon>
        <taxon>Paenibacillaceae</taxon>
        <taxon>Brevibacillus</taxon>
    </lineage>
</organism>
<feature type="binding site" evidence="9">
    <location>
        <begin position="16"/>
        <end position="21"/>
    </location>
    <ligand>
        <name>ATP</name>
        <dbReference type="ChEBI" id="CHEBI:30616"/>
    </ligand>
</feature>
<dbReference type="InterPro" id="IPR027417">
    <property type="entry name" value="P-loop_NTPase"/>
</dbReference>
<keyword evidence="6 9" id="KW-0067">ATP-binding</keyword>
<keyword evidence="4 9" id="KW-0547">Nucleotide-binding</keyword>
<dbReference type="GO" id="GO:0005829">
    <property type="term" value="C:cytosol"/>
    <property type="evidence" value="ECO:0007669"/>
    <property type="project" value="TreeGrafter"/>
</dbReference>
<evidence type="ECO:0000256" key="8">
    <source>
        <dbReference type="ARBA" id="ARBA00047386"/>
    </source>
</evidence>
<dbReference type="GeneID" id="82809659"/>
<dbReference type="PANTHER" id="PTHR43210">
    <property type="entry name" value="DETHIOBIOTIN SYNTHETASE"/>
    <property type="match status" value="1"/>
</dbReference>
<comment type="subcellular location">
    <subcellularLocation>
        <location evidence="9">Cytoplasm</location>
    </subcellularLocation>
</comment>
<feature type="binding site" evidence="9">
    <location>
        <position position="116"/>
    </location>
    <ligand>
        <name>Mg(2+)</name>
        <dbReference type="ChEBI" id="CHEBI:18420"/>
    </ligand>
</feature>
<comment type="similarity">
    <text evidence="9">Belongs to the dethiobiotin synthetase family.</text>
</comment>
<comment type="subunit">
    <text evidence="9">Homodimer.</text>
</comment>
<dbReference type="InterPro" id="IPR004472">
    <property type="entry name" value="DTB_synth_BioD"/>
</dbReference>
<evidence type="ECO:0000313" key="10">
    <source>
        <dbReference type="EMBL" id="GED26399.1"/>
    </source>
</evidence>
<dbReference type="NCBIfam" id="TIGR00347">
    <property type="entry name" value="bioD"/>
    <property type="match status" value="1"/>
</dbReference>
<keyword evidence="2 9" id="KW-0436">Ligase</keyword>
<evidence type="ECO:0000313" key="12">
    <source>
        <dbReference type="Proteomes" id="UP000276178"/>
    </source>
</evidence>
<evidence type="ECO:0000313" key="11">
    <source>
        <dbReference type="EMBL" id="RNB55558.1"/>
    </source>
</evidence>
<comment type="function">
    <text evidence="9">Catalyzes a mechanistically unusual reaction, the ATP-dependent insertion of CO2 between the N7 and N8 nitrogen atoms of 7,8-diaminopelargonic acid (DAPA, also called 7,8-diammoniononanoate) to form a ureido ring.</text>
</comment>
<dbReference type="OrthoDB" id="9802097at2"/>
<proteinExistence type="inferred from homology"/>
<dbReference type="Proteomes" id="UP000317180">
    <property type="component" value="Unassembled WGS sequence"/>
</dbReference>
<feature type="active site" evidence="9">
    <location>
        <position position="41"/>
    </location>
</feature>
<evidence type="ECO:0000256" key="1">
    <source>
        <dbReference type="ARBA" id="ARBA00022490"/>
    </source>
</evidence>
<dbReference type="PANTHER" id="PTHR43210:SF2">
    <property type="entry name" value="ATP-DEPENDENT DETHIOBIOTIN SYNTHETASE BIOD 2"/>
    <property type="match status" value="1"/>
</dbReference>
<comment type="cofactor">
    <cofactor evidence="9">
        <name>Mg(2+)</name>
        <dbReference type="ChEBI" id="CHEBI:18420"/>
    </cofactor>
</comment>
<sequence>MTKPFAGLFVAGTDTDVGKTVVTAGIAAALRERGCDLGVWKPVQSGALAHEQTSDAFRLRAWSGVEDLCEEIAPLAFSAPLTPWLAAQAEGRTLALDEVVAGGHSLMAKHDWLLVEGAGGLAVPLTQTEMMIDLAVRLNLPLLLVARAGLGTINHTLLSVWYARSRGLEVAGVILNEAAPATATDQSIATNAAMIERYGNVSVWGVLPYMGGAFTQQQLAESVRAHVNVSPVESVLKKQTIKGEIQG</sequence>
<comment type="caution">
    <text evidence="11">The sequence shown here is derived from an EMBL/GenBank/DDBJ whole genome shotgun (WGS) entry which is preliminary data.</text>
</comment>
<feature type="binding site" evidence="9">
    <location>
        <begin position="116"/>
        <end position="119"/>
    </location>
    <ligand>
        <name>ATP</name>
        <dbReference type="ChEBI" id="CHEBI:30616"/>
    </ligand>
</feature>
<feature type="binding site" evidence="9">
    <location>
        <begin position="176"/>
        <end position="177"/>
    </location>
    <ligand>
        <name>ATP</name>
        <dbReference type="ChEBI" id="CHEBI:30616"/>
    </ligand>
</feature>
<feature type="binding site" evidence="9">
    <location>
        <position position="55"/>
    </location>
    <ligand>
        <name>ATP</name>
        <dbReference type="ChEBI" id="CHEBI:30616"/>
    </ligand>
</feature>
<evidence type="ECO:0000256" key="6">
    <source>
        <dbReference type="ARBA" id="ARBA00022840"/>
    </source>
</evidence>
<dbReference type="CDD" id="cd03109">
    <property type="entry name" value="DTBS"/>
    <property type="match status" value="1"/>
</dbReference>
<evidence type="ECO:0000256" key="4">
    <source>
        <dbReference type="ARBA" id="ARBA00022741"/>
    </source>
</evidence>
<dbReference type="Gene3D" id="3.40.50.300">
    <property type="entry name" value="P-loop containing nucleotide triphosphate hydrolases"/>
    <property type="match status" value="1"/>
</dbReference>
<dbReference type="Proteomes" id="UP000276178">
    <property type="component" value="Unassembled WGS sequence"/>
</dbReference>
<dbReference type="RefSeq" id="WP_007786062.1">
    <property type="nucleotide sequence ID" value="NZ_BJOD01000023.1"/>
</dbReference>